<dbReference type="PANTHER" id="PTHR24198">
    <property type="entry name" value="ANKYRIN REPEAT AND PROTEIN KINASE DOMAIN-CONTAINING PROTEIN"/>
    <property type="match status" value="1"/>
</dbReference>
<keyword evidence="5" id="KW-1185">Reference proteome</keyword>
<accession>A0A9W9N970</accession>
<reference evidence="4" key="1">
    <citation type="submission" date="2022-12" db="EMBL/GenBank/DDBJ databases">
        <authorList>
            <person name="Petersen C."/>
        </authorList>
    </citation>
    <scope>NUCLEOTIDE SEQUENCE</scope>
    <source>
        <strain evidence="4">IBT 15544</strain>
    </source>
</reference>
<dbReference type="InterPro" id="IPR036770">
    <property type="entry name" value="Ankyrin_rpt-contain_sf"/>
</dbReference>
<dbReference type="OrthoDB" id="5135691at2759"/>
<dbReference type="PANTHER" id="PTHR24198:SF165">
    <property type="entry name" value="ANKYRIN REPEAT-CONTAINING PROTEIN-RELATED"/>
    <property type="match status" value="1"/>
</dbReference>
<dbReference type="PROSITE" id="PS50297">
    <property type="entry name" value="ANK_REP_REGION"/>
    <property type="match status" value="2"/>
</dbReference>
<evidence type="ECO:0000313" key="5">
    <source>
        <dbReference type="Proteomes" id="UP001150904"/>
    </source>
</evidence>
<proteinExistence type="predicted"/>
<dbReference type="Pfam" id="PF00023">
    <property type="entry name" value="Ank"/>
    <property type="match status" value="2"/>
</dbReference>
<protein>
    <recommendedName>
        <fullName evidence="6">F-box domain-containing protein</fullName>
    </recommendedName>
</protein>
<reference evidence="4" key="2">
    <citation type="journal article" date="2023" name="IMA Fungus">
        <title>Comparative genomic study of the Penicillium genus elucidates a diverse pangenome and 15 lateral gene transfer events.</title>
        <authorList>
            <person name="Petersen C."/>
            <person name="Sorensen T."/>
            <person name="Nielsen M.R."/>
            <person name="Sondergaard T.E."/>
            <person name="Sorensen J.L."/>
            <person name="Fitzpatrick D.A."/>
            <person name="Frisvad J.C."/>
            <person name="Nielsen K.L."/>
        </authorList>
    </citation>
    <scope>NUCLEOTIDE SEQUENCE</scope>
    <source>
        <strain evidence="4">IBT 15544</strain>
    </source>
</reference>
<dbReference type="Proteomes" id="UP001150904">
    <property type="component" value="Unassembled WGS sequence"/>
</dbReference>
<dbReference type="EMBL" id="JAPQKR010000005">
    <property type="protein sequence ID" value="KAJ5215546.1"/>
    <property type="molecule type" value="Genomic_DNA"/>
</dbReference>
<evidence type="ECO:0000256" key="1">
    <source>
        <dbReference type="ARBA" id="ARBA00022737"/>
    </source>
</evidence>
<evidence type="ECO:0000313" key="4">
    <source>
        <dbReference type="EMBL" id="KAJ5215546.1"/>
    </source>
</evidence>
<dbReference type="Pfam" id="PF12796">
    <property type="entry name" value="Ank_2"/>
    <property type="match status" value="3"/>
</dbReference>
<keyword evidence="2 3" id="KW-0040">ANK repeat</keyword>
<feature type="repeat" description="ANK" evidence="3">
    <location>
        <begin position="151"/>
        <end position="183"/>
    </location>
</feature>
<evidence type="ECO:0000256" key="2">
    <source>
        <dbReference type="ARBA" id="ARBA00023043"/>
    </source>
</evidence>
<dbReference type="SMART" id="SM00248">
    <property type="entry name" value="ANK"/>
    <property type="match status" value="9"/>
</dbReference>
<dbReference type="Gene3D" id="1.25.40.20">
    <property type="entry name" value="Ankyrin repeat-containing domain"/>
    <property type="match status" value="4"/>
</dbReference>
<name>A0A9W9N970_9EURO</name>
<comment type="caution">
    <text evidence="4">The sequence shown here is derived from an EMBL/GenBank/DDBJ whole genome shotgun (WGS) entry which is preliminary data.</text>
</comment>
<feature type="repeat" description="ANK" evidence="3">
    <location>
        <begin position="255"/>
        <end position="288"/>
    </location>
</feature>
<evidence type="ECO:0008006" key="6">
    <source>
        <dbReference type="Google" id="ProtNLM"/>
    </source>
</evidence>
<organism evidence="4 5">
    <name type="scientific">Penicillium cinerascens</name>
    <dbReference type="NCBI Taxonomy" id="70096"/>
    <lineage>
        <taxon>Eukaryota</taxon>
        <taxon>Fungi</taxon>
        <taxon>Dikarya</taxon>
        <taxon>Ascomycota</taxon>
        <taxon>Pezizomycotina</taxon>
        <taxon>Eurotiomycetes</taxon>
        <taxon>Eurotiomycetidae</taxon>
        <taxon>Eurotiales</taxon>
        <taxon>Aspergillaceae</taxon>
        <taxon>Penicillium</taxon>
    </lineage>
</organism>
<gene>
    <name evidence="4" type="ORF">N7498_001953</name>
</gene>
<sequence length="515" mass="56362">MSCLQDLPTELWLEIAANLGGQALFAFAQSCQDLYYTLQPTVLKFNIKYQNSLLLHLAAKTNNIPLAKALLHYDASVNAFFQRKTPIMRALEHSSTDVLKLLLQAPGVDINIQNRAQESALWYAIKYGTCRALLEMAVACPSLEVNLKHRRGRTALHRAVWAGRIGLVQVLLSQDSDPNAKDDHGHSSWDWACENKRPSMKSMFSKTPGSGYPFDIDLMYHDELPLHQAVAHGSMDAIRLLLKQKHVRLEAHDRDGNTPLHLAVRSGSREVIDLLLCHPGVSVNCKDKNGNTPLWLSTYLSCDAVTERLLEERRVKVNFIGGHGDFQAPSTSLHHAVLKSNTAALQRLLAVPGIEPGFCAAGQSPFALACAHGRVDAMKVLLNTGRIDINAGGLGDPPICQAVERGQLEAVRLLVQQGERLQINREIMMAHDTALCIAARDGNSEIARALLRHDQIDPNLENQWPQAPLALAAQGGAPASPGRATSGPETGTVQCNQGAGLCIQRLCSERDSEQD</sequence>
<dbReference type="GeneID" id="83176316"/>
<dbReference type="AlphaFoldDB" id="A0A9W9N970"/>
<evidence type="ECO:0000256" key="3">
    <source>
        <dbReference type="PROSITE-ProRule" id="PRU00023"/>
    </source>
</evidence>
<dbReference type="InterPro" id="IPR002110">
    <property type="entry name" value="Ankyrin_rpt"/>
</dbReference>
<keyword evidence="1" id="KW-0677">Repeat</keyword>
<dbReference type="PROSITE" id="PS50088">
    <property type="entry name" value="ANK_REPEAT"/>
    <property type="match status" value="2"/>
</dbReference>
<dbReference type="SUPFAM" id="SSF48403">
    <property type="entry name" value="Ankyrin repeat"/>
    <property type="match status" value="2"/>
</dbReference>
<dbReference type="RefSeq" id="XP_058311359.1">
    <property type="nucleotide sequence ID" value="XM_058449015.1"/>
</dbReference>